<dbReference type="AlphaFoldDB" id="A0A411PXI5"/>
<feature type="repeat" description="WD" evidence="3">
    <location>
        <begin position="292"/>
        <end position="316"/>
    </location>
</feature>
<evidence type="ECO:0000256" key="4">
    <source>
        <dbReference type="SAM" id="MobiDB-lite"/>
    </source>
</evidence>
<name>A0A411PXI5_9ACTN</name>
<dbReference type="InterPro" id="IPR015943">
    <property type="entry name" value="WD40/YVTN_repeat-like_dom_sf"/>
</dbReference>
<feature type="region of interest" description="Disordered" evidence="4">
    <location>
        <begin position="1"/>
        <end position="32"/>
    </location>
</feature>
<dbReference type="PANTHER" id="PTHR44019">
    <property type="entry name" value="WD REPEAT-CONTAINING PROTEIN 55"/>
    <property type="match status" value="1"/>
</dbReference>
<evidence type="ECO:0000256" key="3">
    <source>
        <dbReference type="PROSITE-ProRule" id="PRU00221"/>
    </source>
</evidence>
<protein>
    <submittedName>
        <fullName evidence="5">D40 repeat-containing protein</fullName>
    </submittedName>
</protein>
<dbReference type="SUPFAM" id="SSF50978">
    <property type="entry name" value="WD40 repeat-like"/>
    <property type="match status" value="1"/>
</dbReference>
<keyword evidence="1 3" id="KW-0853">WD repeat</keyword>
<dbReference type="EMBL" id="MH460451">
    <property type="protein sequence ID" value="QBG49807.1"/>
    <property type="molecule type" value="Genomic_DNA"/>
</dbReference>
<sequence>MGKDGRTVPAAVAPGTRTAPGSGSLGGVRDRTPDTLRSYSRLCLAVMDGLPVGAASAVAPVSNVGGPPPRVFVLTQGGSTGLGVEPLDRFSLEPLEWPIGWADPGHGNPVLATSGGGNNVYLHDIGAGYRKDSYEANFSLESAKLTTGRDGALLLTAGGPDNVVIWDLAEREPGSSTHVLFGLQATSSVELSEVQPDGANLVATGHRDGRVLVWGFNDPALELVHEMDAAPGPVWAVAWGMLPNGSALLASGHDDGRICVWNGLTGTLLVTCPPCPGRVDSVAWTVGPNGLNILASGHSDGTVRIWSWQTGSVLHEFDGLTAHGVPPFDVGSMVGWLLLPQGSIWLYAAGETGSRIWELELDGLLAASGTLSSTEATDQEATVQPRPLPATVCRGLVRLAASGVCPPLGLLDDLVTLSGPATAPLLDERIRSLADHPGVRILRDLEWPAPARVGLAGLLAAGLSEPDTVPPPGHGPRELSDALRRALIGAPSRVPDREPPLAALRAAADAVTGRTAALLAVIGPEAVADDPVLPLRMAQQAPAMPSVDLRRLQLLTGAASTAAQHAGTTVHAPGSGGISRTGRITQMLPSQLALPNRLLTLRYARHELLYRLHSSAAQWAPEPVTLVLDTSPPTFGPPEVVLRSLAHLLATTLWCHGRHAAFVGLDRPDLLRPVSRPADLAMLWTSRTLEPPDLDAALNTAASTGMPTVLLALHHLVRDHTLVAGPRLRLATTHLYDDLPRARPPESHHVHLPPDATGRRLTDAVRLLLTGDGPS</sequence>
<dbReference type="InterPro" id="IPR050505">
    <property type="entry name" value="WDR55/POC1"/>
</dbReference>
<accession>A0A411PXI5</accession>
<reference evidence="5" key="1">
    <citation type="journal article" date="2019" name="Microb. Cell Fact.">
        <title>Engineering of leucine-responsive regulatory protein improves spiramycin and bitespiramycin biosynthesis.</title>
        <authorList>
            <person name="Lu Z."/>
            <person name="Zhang X."/>
            <person name="Dai J."/>
            <person name="Wang Y."/>
            <person name="He W."/>
        </authorList>
    </citation>
    <scope>NUCLEOTIDE SEQUENCE</scope>
    <source>
        <strain evidence="5">WSJ</strain>
    </source>
</reference>
<keyword evidence="2" id="KW-0677">Repeat</keyword>
<dbReference type="PROSITE" id="PS50082">
    <property type="entry name" value="WD_REPEATS_2"/>
    <property type="match status" value="1"/>
</dbReference>
<dbReference type="InterPro" id="IPR001680">
    <property type="entry name" value="WD40_rpt"/>
</dbReference>
<organism evidence="5">
    <name type="scientific">Streptomyces spiramyceticus</name>
    <dbReference type="NCBI Taxonomy" id="299717"/>
    <lineage>
        <taxon>Bacteria</taxon>
        <taxon>Bacillati</taxon>
        <taxon>Actinomycetota</taxon>
        <taxon>Actinomycetes</taxon>
        <taxon>Kitasatosporales</taxon>
        <taxon>Streptomycetaceae</taxon>
        <taxon>Streptomyces</taxon>
    </lineage>
</organism>
<evidence type="ECO:0000256" key="2">
    <source>
        <dbReference type="ARBA" id="ARBA00022737"/>
    </source>
</evidence>
<dbReference type="Pfam" id="PF00400">
    <property type="entry name" value="WD40"/>
    <property type="match status" value="2"/>
</dbReference>
<dbReference type="Gene3D" id="2.130.10.10">
    <property type="entry name" value="YVTN repeat-like/Quinoprotein amine dehydrogenase"/>
    <property type="match status" value="1"/>
</dbReference>
<dbReference type="InterPro" id="IPR036322">
    <property type="entry name" value="WD40_repeat_dom_sf"/>
</dbReference>
<evidence type="ECO:0000256" key="1">
    <source>
        <dbReference type="ARBA" id="ARBA00022574"/>
    </source>
</evidence>
<proteinExistence type="predicted"/>
<dbReference type="SMART" id="SM00320">
    <property type="entry name" value="WD40"/>
    <property type="match status" value="3"/>
</dbReference>
<dbReference type="PANTHER" id="PTHR44019:SF8">
    <property type="entry name" value="POC1 CENTRIOLAR PROTEIN HOMOLOG"/>
    <property type="match status" value="1"/>
</dbReference>
<evidence type="ECO:0000313" key="5">
    <source>
        <dbReference type="EMBL" id="QBG49807.1"/>
    </source>
</evidence>